<dbReference type="PANTHER" id="PTHR33545">
    <property type="entry name" value="UPF0750 MEMBRANE PROTEIN YITT-RELATED"/>
    <property type="match status" value="1"/>
</dbReference>
<proteinExistence type="predicted"/>
<feature type="transmembrane region" description="Helical" evidence="6">
    <location>
        <begin position="47"/>
        <end position="71"/>
    </location>
</feature>
<dbReference type="InterPro" id="IPR019264">
    <property type="entry name" value="DUF2179"/>
</dbReference>
<dbReference type="Proteomes" id="UP001057291">
    <property type="component" value="Unassembled WGS sequence"/>
</dbReference>
<dbReference type="InterPro" id="IPR051461">
    <property type="entry name" value="UPF0750_membrane"/>
</dbReference>
<evidence type="ECO:0000256" key="4">
    <source>
        <dbReference type="ARBA" id="ARBA00022989"/>
    </source>
</evidence>
<reference evidence="8" key="1">
    <citation type="journal article" date="2023" name="Int. J. Syst. Evol. Microbiol.">
        <title>Collibacillus ludicampi gen. nov., sp. nov., a new soil bacterium of the family Alicyclobacillaceae.</title>
        <authorList>
            <person name="Jojima T."/>
            <person name="Ioku Y."/>
            <person name="Fukuta Y."/>
            <person name="Shirasaka N."/>
            <person name="Matsumura Y."/>
            <person name="Mori M."/>
        </authorList>
    </citation>
    <scope>NUCLEOTIDE SEQUENCE</scope>
    <source>
        <strain evidence="8">TP075</strain>
    </source>
</reference>
<evidence type="ECO:0000256" key="3">
    <source>
        <dbReference type="ARBA" id="ARBA00022692"/>
    </source>
</evidence>
<dbReference type="Pfam" id="PF02588">
    <property type="entry name" value="YitT_membrane"/>
    <property type="match status" value="1"/>
</dbReference>
<dbReference type="InterPro" id="IPR015867">
    <property type="entry name" value="N-reg_PII/ATP_PRibTrfase_C"/>
</dbReference>
<name>A0AAV4LCC1_9BACL</name>
<feature type="transmembrane region" description="Helical" evidence="6">
    <location>
        <begin position="113"/>
        <end position="132"/>
    </location>
</feature>
<keyword evidence="4 6" id="KW-1133">Transmembrane helix</keyword>
<sequence length="290" mass="31816">MQDRIDVRRNSWIREYLLMSVGALILSIAVNWIFIPNKTVTGGVSGIGILLYYTIGLPITYSQLLFNIPLFIAGVKWLGGKTFGVKTLYGILTLTFFLWLTEPLIHHPLTTNPLLASIYGGLTLGLAIGLVFRAQGSTGGTDLLARLFQKATGVSPGVLLLFIDGSIIASAGIIFNVERILYALISLFVTSKTIDFIQQGFSQAKLAYIISRHDKELQDAVLFNLNRGITRLTGVGGYTGEERPIFMCVVQQSEVSKLKNLVREVDPQAFVIVTDAHEVLGEGFTRLPVP</sequence>
<dbReference type="PANTHER" id="PTHR33545:SF9">
    <property type="entry name" value="UPF0750 MEMBRANE PROTEIN YITE"/>
    <property type="match status" value="1"/>
</dbReference>
<feature type="transmembrane region" description="Helical" evidence="6">
    <location>
        <begin position="153"/>
        <end position="174"/>
    </location>
</feature>
<evidence type="ECO:0000313" key="9">
    <source>
        <dbReference type="Proteomes" id="UP001057291"/>
    </source>
</evidence>
<dbReference type="InterPro" id="IPR003740">
    <property type="entry name" value="YitT"/>
</dbReference>
<protein>
    <submittedName>
        <fullName evidence="8">UPF0750 membrane protein YvjA</fullName>
    </submittedName>
</protein>
<dbReference type="EMBL" id="BOQE01000001">
    <property type="protein sequence ID" value="GIM45441.1"/>
    <property type="molecule type" value="Genomic_DNA"/>
</dbReference>
<dbReference type="CDD" id="cd16380">
    <property type="entry name" value="YitT_C"/>
    <property type="match status" value="1"/>
</dbReference>
<keyword evidence="3 6" id="KW-0812">Transmembrane</keyword>
<keyword evidence="2" id="KW-1003">Cell membrane</keyword>
<evidence type="ECO:0000256" key="6">
    <source>
        <dbReference type="SAM" id="Phobius"/>
    </source>
</evidence>
<dbReference type="Pfam" id="PF10035">
    <property type="entry name" value="DUF2179"/>
    <property type="match status" value="1"/>
</dbReference>
<dbReference type="GO" id="GO:0005886">
    <property type="term" value="C:plasma membrane"/>
    <property type="evidence" value="ECO:0007669"/>
    <property type="project" value="UniProtKB-SubCell"/>
</dbReference>
<dbReference type="Gene3D" id="3.30.70.120">
    <property type="match status" value="1"/>
</dbReference>
<dbReference type="PIRSF" id="PIRSF006483">
    <property type="entry name" value="Membrane_protein_YitT"/>
    <property type="match status" value="1"/>
</dbReference>
<evidence type="ECO:0000313" key="8">
    <source>
        <dbReference type="EMBL" id="GIM45441.1"/>
    </source>
</evidence>
<evidence type="ECO:0000256" key="5">
    <source>
        <dbReference type="ARBA" id="ARBA00023136"/>
    </source>
</evidence>
<gene>
    <name evidence="8" type="primary">yvjA</name>
    <name evidence="8" type="ORF">DNHGIG_09900</name>
</gene>
<comment type="subcellular location">
    <subcellularLocation>
        <location evidence="1">Cell membrane</location>
        <topology evidence="1">Multi-pass membrane protein</topology>
    </subcellularLocation>
</comment>
<accession>A0AAV4LCC1</accession>
<keyword evidence="9" id="KW-1185">Reference proteome</keyword>
<feature type="transmembrane region" description="Helical" evidence="6">
    <location>
        <begin position="83"/>
        <end position="101"/>
    </location>
</feature>
<feature type="transmembrane region" description="Helical" evidence="6">
    <location>
        <begin position="16"/>
        <end position="35"/>
    </location>
</feature>
<feature type="domain" description="DUF2179" evidence="7">
    <location>
        <begin position="227"/>
        <end position="281"/>
    </location>
</feature>
<keyword evidence="5 6" id="KW-0472">Membrane</keyword>
<evidence type="ECO:0000256" key="1">
    <source>
        <dbReference type="ARBA" id="ARBA00004651"/>
    </source>
</evidence>
<comment type="caution">
    <text evidence="8">The sequence shown here is derived from an EMBL/GenBank/DDBJ whole genome shotgun (WGS) entry which is preliminary data.</text>
</comment>
<evidence type="ECO:0000259" key="7">
    <source>
        <dbReference type="Pfam" id="PF10035"/>
    </source>
</evidence>
<evidence type="ECO:0000256" key="2">
    <source>
        <dbReference type="ARBA" id="ARBA00022475"/>
    </source>
</evidence>
<dbReference type="AlphaFoldDB" id="A0AAV4LCC1"/>
<organism evidence="8 9">
    <name type="scientific">Collibacillus ludicampi</name>
    <dbReference type="NCBI Taxonomy" id="2771369"/>
    <lineage>
        <taxon>Bacteria</taxon>
        <taxon>Bacillati</taxon>
        <taxon>Bacillota</taxon>
        <taxon>Bacilli</taxon>
        <taxon>Bacillales</taxon>
        <taxon>Alicyclobacillaceae</taxon>
        <taxon>Collibacillus</taxon>
    </lineage>
</organism>